<name>A0A0A1IWZ5_9CAUD</name>
<evidence type="ECO:0000313" key="2">
    <source>
        <dbReference type="Proteomes" id="UP000030217"/>
    </source>
</evidence>
<dbReference type="KEGG" id="vg:23680570"/>
<protein>
    <submittedName>
        <fullName evidence="1">Uncharacterized protein</fullName>
    </submittedName>
</protein>
<dbReference type="GeneID" id="23680570"/>
<evidence type="ECO:0000313" key="1">
    <source>
        <dbReference type="EMBL" id="CEF89959.1"/>
    </source>
</evidence>
<keyword evidence="2" id="KW-1185">Reference proteome</keyword>
<dbReference type="OrthoDB" id="33684at10239"/>
<dbReference type="RefSeq" id="YP_009125670.1">
    <property type="nucleotide sequence ID" value="NC_026601.1"/>
</dbReference>
<proteinExistence type="predicted"/>
<accession>A0A0A1IWZ5</accession>
<dbReference type="SMR" id="A0A0A1IWZ5"/>
<sequence length="83" mass="9275">MTGPKVFGVEEVEAIKERDTLIAAVLRGLISVAEVMSASEEGRKAWEESLERNFSRVPDHVDPEVFHMVKNRLLGILPDPEDS</sequence>
<reference evidence="1 2" key="1">
    <citation type="journal article" date="2015" name="PLoS ONE">
        <title>Investigation of a Large Collection of Pseudomonas aeruginosa Bacteriophages Collected from a Single Environmental Source in Abidjan, Cote d'Ivoire.</title>
        <authorList>
            <person name="Essoh C."/>
            <person name="Latino L."/>
            <person name="Midoux C."/>
            <person name="Blouin Y."/>
            <person name="Loukou G."/>
            <person name="Nguetta S.P."/>
            <person name="Lathro S."/>
            <person name="Cablanmian A."/>
            <person name="Kouassi A.K."/>
            <person name="Vergnaud G."/>
            <person name="Pourcel C."/>
        </authorList>
    </citation>
    <scope>NUCLEOTIDE SEQUENCE [LARGE SCALE GENOMIC DNA]</scope>
    <source>
        <strain evidence="1">Ab30</strain>
    </source>
</reference>
<dbReference type="Proteomes" id="UP000030217">
    <property type="component" value="Genome"/>
</dbReference>
<dbReference type="EMBL" id="LN610590">
    <property type="protein sequence ID" value="CEF89959.1"/>
    <property type="molecule type" value="Genomic_DNA"/>
</dbReference>
<gene>
    <name evidence="1" type="primary">ORF31</name>
</gene>
<organism evidence="1 2">
    <name type="scientific">Pseudomonas phage vB_PaeS_PAO1_Ab30</name>
    <dbReference type="NCBI Taxonomy" id="1548918"/>
    <lineage>
        <taxon>Viruses</taxon>
        <taxon>Duplodnaviria</taxon>
        <taxon>Heunggongvirae</taxon>
        <taxon>Uroviricota</taxon>
        <taxon>Caudoviricetes</taxon>
        <taxon>Casadabanvirus</taxon>
        <taxon>Casadabanvirus Ab30</taxon>
    </lineage>
</organism>